<dbReference type="RefSeq" id="WP_375557915.1">
    <property type="nucleotide sequence ID" value="NZ_JBBVGT010000002.1"/>
</dbReference>
<proteinExistence type="predicted"/>
<name>A0ABV5CFR1_9SPHI</name>
<keyword evidence="1" id="KW-0732">Signal</keyword>
<accession>A0ABV5CFR1</accession>
<feature type="chain" id="PRO_5046044001" evidence="1">
    <location>
        <begin position="22"/>
        <end position="129"/>
    </location>
</feature>
<dbReference type="EMBL" id="JBBVGT010000002">
    <property type="protein sequence ID" value="MFB5946411.1"/>
    <property type="molecule type" value="Genomic_DNA"/>
</dbReference>
<evidence type="ECO:0000256" key="1">
    <source>
        <dbReference type="SAM" id="SignalP"/>
    </source>
</evidence>
<evidence type="ECO:0000313" key="3">
    <source>
        <dbReference type="Proteomes" id="UP001580928"/>
    </source>
</evidence>
<gene>
    <name evidence="2" type="ORF">WKR92_11265</name>
</gene>
<sequence>MKKRLFILTLFLVLGITSVFAQRIYVEKTDNGYEQPIVDKLISEGFQITFKQDSADYIVKCIIGKTGMGRAKGSVAIIDNKSGDLLAKTKEVNGQTAITNGYANPKMVAMKKIADKYLIDLVRKYCKVK</sequence>
<evidence type="ECO:0000313" key="2">
    <source>
        <dbReference type="EMBL" id="MFB5946411.1"/>
    </source>
</evidence>
<comment type="caution">
    <text evidence="2">The sequence shown here is derived from an EMBL/GenBank/DDBJ whole genome shotgun (WGS) entry which is preliminary data.</text>
</comment>
<keyword evidence="3" id="KW-1185">Reference proteome</keyword>
<organism evidence="2 3">
    <name type="scientific">Albibacterium profundi</name>
    <dbReference type="NCBI Taxonomy" id="3134906"/>
    <lineage>
        <taxon>Bacteria</taxon>
        <taxon>Pseudomonadati</taxon>
        <taxon>Bacteroidota</taxon>
        <taxon>Sphingobacteriia</taxon>
        <taxon>Sphingobacteriales</taxon>
        <taxon>Sphingobacteriaceae</taxon>
        <taxon>Albibacterium</taxon>
    </lineage>
</organism>
<reference evidence="2 3" key="1">
    <citation type="submission" date="2024-04" db="EMBL/GenBank/DDBJ databases">
        <title>Albibacterium profundi sp. nov., isolated from sediment of the Challenger Deep of Mariana Trench.</title>
        <authorList>
            <person name="Wang Y."/>
        </authorList>
    </citation>
    <scope>NUCLEOTIDE SEQUENCE [LARGE SCALE GENOMIC DNA]</scope>
    <source>
        <strain evidence="2 3">RHL897</strain>
    </source>
</reference>
<dbReference type="Proteomes" id="UP001580928">
    <property type="component" value="Unassembled WGS sequence"/>
</dbReference>
<feature type="signal peptide" evidence="1">
    <location>
        <begin position="1"/>
        <end position="21"/>
    </location>
</feature>
<protein>
    <submittedName>
        <fullName evidence="2">Uncharacterized protein</fullName>
    </submittedName>
</protein>